<dbReference type="AlphaFoldDB" id="A0A8K0DLF9"/>
<gene>
    <name evidence="2" type="ORF">ILUMI_03609</name>
</gene>
<evidence type="ECO:0000256" key="1">
    <source>
        <dbReference type="SAM" id="MobiDB-lite"/>
    </source>
</evidence>
<dbReference type="Proteomes" id="UP000801492">
    <property type="component" value="Unassembled WGS sequence"/>
</dbReference>
<sequence>MIAQFKFSSNKNVQQHVDTKTPASRAPPRGNGGQRYHFGDDPKYRRSCRHVNKSMEILEDDVEQNEEKKDSLKELNSSDNKIEENEEQSTQSNVFAVTEIHRQSLSHRCRSIPSSDWLVSTELLTV</sequence>
<reference evidence="2" key="1">
    <citation type="submission" date="2019-08" db="EMBL/GenBank/DDBJ databases">
        <title>The genome of the North American firefly Photinus pyralis.</title>
        <authorList>
            <consortium name="Photinus pyralis genome working group"/>
            <person name="Fallon T.R."/>
            <person name="Sander Lower S.E."/>
            <person name="Weng J.-K."/>
        </authorList>
    </citation>
    <scope>NUCLEOTIDE SEQUENCE</scope>
    <source>
        <strain evidence="2">TRF0915ILg1</strain>
        <tissue evidence="2">Whole body</tissue>
    </source>
</reference>
<accession>A0A8K0DLF9</accession>
<name>A0A8K0DLF9_IGNLU</name>
<evidence type="ECO:0000313" key="3">
    <source>
        <dbReference type="Proteomes" id="UP000801492"/>
    </source>
</evidence>
<comment type="caution">
    <text evidence="2">The sequence shown here is derived from an EMBL/GenBank/DDBJ whole genome shotgun (WGS) entry which is preliminary data.</text>
</comment>
<dbReference type="EMBL" id="VTPC01001251">
    <property type="protein sequence ID" value="KAF2902575.1"/>
    <property type="molecule type" value="Genomic_DNA"/>
</dbReference>
<keyword evidence="3" id="KW-1185">Reference proteome</keyword>
<feature type="region of interest" description="Disordered" evidence="1">
    <location>
        <begin position="1"/>
        <end position="93"/>
    </location>
</feature>
<proteinExistence type="predicted"/>
<organism evidence="2 3">
    <name type="scientific">Ignelater luminosus</name>
    <name type="common">Cucubano</name>
    <name type="synonym">Pyrophorus luminosus</name>
    <dbReference type="NCBI Taxonomy" id="2038154"/>
    <lineage>
        <taxon>Eukaryota</taxon>
        <taxon>Metazoa</taxon>
        <taxon>Ecdysozoa</taxon>
        <taxon>Arthropoda</taxon>
        <taxon>Hexapoda</taxon>
        <taxon>Insecta</taxon>
        <taxon>Pterygota</taxon>
        <taxon>Neoptera</taxon>
        <taxon>Endopterygota</taxon>
        <taxon>Coleoptera</taxon>
        <taxon>Polyphaga</taxon>
        <taxon>Elateriformia</taxon>
        <taxon>Elateroidea</taxon>
        <taxon>Elateridae</taxon>
        <taxon>Agrypninae</taxon>
        <taxon>Pyrophorini</taxon>
        <taxon>Ignelater</taxon>
    </lineage>
</organism>
<protein>
    <submittedName>
        <fullName evidence="2">Uncharacterized protein</fullName>
    </submittedName>
</protein>
<evidence type="ECO:0000313" key="2">
    <source>
        <dbReference type="EMBL" id="KAF2902575.1"/>
    </source>
</evidence>
<feature type="compositionally biased region" description="Polar residues" evidence="1">
    <location>
        <begin position="1"/>
        <end position="16"/>
    </location>
</feature>